<sequence>MQLKIKSEYVSWAILLGLVVLLLEISFFNRGVIFSLLVAIGMIYMGRKWMPSSTGKLFFWFGIIFFTLSIFNMMTFKFLLLAILVFLIMEYAKSKKKPEVIQPIIKTEDLEKKQAEVLLEKKPIFENTLFKDRKTPEQVYEWNDINIQTLIGDTTVDLSYTVLPKGETVIFIRSFVGNLQVLVPYDIEVSINHSSIVGTANVFHFEGDKMFNQSVQYQTEGYEKAEQKVKIFTSFFAGDLEVKRS</sequence>
<dbReference type="RefSeq" id="WP_307150103.1">
    <property type="nucleotide sequence ID" value="NZ_JAUSTU010000007.1"/>
</dbReference>
<keyword evidence="1" id="KW-0812">Transmembrane</keyword>
<evidence type="ECO:0000313" key="3">
    <source>
        <dbReference type="EMBL" id="MDQ0155538.1"/>
    </source>
</evidence>
<dbReference type="Proteomes" id="UP001231362">
    <property type="component" value="Unassembled WGS sequence"/>
</dbReference>
<reference evidence="3 4" key="1">
    <citation type="submission" date="2023-07" db="EMBL/GenBank/DDBJ databases">
        <title>Genomic Encyclopedia of Type Strains, Phase IV (KMG-IV): sequencing the most valuable type-strain genomes for metagenomic binning, comparative biology and taxonomic classification.</title>
        <authorList>
            <person name="Goeker M."/>
        </authorList>
    </citation>
    <scope>NUCLEOTIDE SEQUENCE [LARGE SCALE GENOMIC DNA]</scope>
    <source>
        <strain evidence="3 4">DSM 23948</strain>
    </source>
</reference>
<dbReference type="Pfam" id="PF09922">
    <property type="entry name" value="LiaF-like_C"/>
    <property type="match status" value="1"/>
</dbReference>
<accession>A0ABT9V3L2</accession>
<dbReference type="InterPro" id="IPR016975">
    <property type="entry name" value="Cell_wall_LiaF"/>
</dbReference>
<dbReference type="NCBIfam" id="NF040535">
    <property type="entry name" value="LiaF_C_term"/>
    <property type="match status" value="1"/>
</dbReference>
<dbReference type="InterPro" id="IPR047793">
    <property type="entry name" value="LiaF_C"/>
</dbReference>
<comment type="caution">
    <text evidence="3">The sequence shown here is derived from an EMBL/GenBank/DDBJ whole genome shotgun (WGS) entry which is preliminary data.</text>
</comment>
<keyword evidence="4" id="KW-1185">Reference proteome</keyword>
<evidence type="ECO:0000256" key="1">
    <source>
        <dbReference type="SAM" id="Phobius"/>
    </source>
</evidence>
<feature type="domain" description="Cell wall-active antibiotics response LiaF-like C-terminal" evidence="2">
    <location>
        <begin position="130"/>
        <end position="242"/>
    </location>
</feature>
<name>A0ABT9V3L2_9BACL</name>
<gene>
    <name evidence="3" type="ORF">J2S07_001843</name>
</gene>
<feature type="transmembrane region" description="Helical" evidence="1">
    <location>
        <begin position="12"/>
        <end position="45"/>
    </location>
</feature>
<dbReference type="InterPro" id="IPR024425">
    <property type="entry name" value="LiaF-like_C"/>
</dbReference>
<keyword evidence="1" id="KW-1133">Transmembrane helix</keyword>
<evidence type="ECO:0000259" key="2">
    <source>
        <dbReference type="Pfam" id="PF09922"/>
    </source>
</evidence>
<keyword evidence="1" id="KW-0472">Membrane</keyword>
<protein>
    <submittedName>
        <fullName evidence="3">Lia operon protein LiaF</fullName>
    </submittedName>
</protein>
<evidence type="ECO:0000313" key="4">
    <source>
        <dbReference type="Proteomes" id="UP001231362"/>
    </source>
</evidence>
<dbReference type="PIRSF" id="PIRSF031509">
    <property type="entry name" value="Cell_wall_LiaF/YvqF"/>
    <property type="match status" value="1"/>
</dbReference>
<dbReference type="EMBL" id="JAUSTU010000007">
    <property type="protein sequence ID" value="MDQ0155538.1"/>
    <property type="molecule type" value="Genomic_DNA"/>
</dbReference>
<organism evidence="3 4">
    <name type="scientific">Anoxybacillus andreesenii</name>
    <dbReference type="NCBI Taxonomy" id="1325932"/>
    <lineage>
        <taxon>Bacteria</taxon>
        <taxon>Bacillati</taxon>
        <taxon>Bacillota</taxon>
        <taxon>Bacilli</taxon>
        <taxon>Bacillales</taxon>
        <taxon>Anoxybacillaceae</taxon>
        <taxon>Anoxybacillus</taxon>
    </lineage>
</organism>
<proteinExistence type="predicted"/>
<feature type="transmembrane region" description="Helical" evidence="1">
    <location>
        <begin position="57"/>
        <end position="88"/>
    </location>
</feature>